<evidence type="ECO:0000313" key="7">
    <source>
        <dbReference type="Proteomes" id="UP000217182"/>
    </source>
</evidence>
<comment type="function">
    <text evidence="4">Binds RpoD and negatively regulates RpoD-mediated transcription activation by preventing the interaction between the primary sigma factor RpoD with the catalytic core of the RNA polymerase and with promoter DNA. May be involved in replacement of the RNA polymerase sigma subunit from RpoD to RpoS during the transition from exponential growth to the stationary phase.</text>
</comment>
<keyword evidence="1 4" id="KW-0963">Cytoplasm</keyword>
<evidence type="ECO:0000256" key="3">
    <source>
        <dbReference type="ARBA" id="ARBA00023163"/>
    </source>
</evidence>
<keyword evidence="2 4" id="KW-0805">Transcription regulation</keyword>
<dbReference type="HAMAP" id="MF_01181">
    <property type="entry name" value="Rsd"/>
    <property type="match status" value="1"/>
</dbReference>
<dbReference type="EMBL" id="CP014136">
    <property type="protein sequence ID" value="ATA19649.1"/>
    <property type="molecule type" value="Genomic_DNA"/>
</dbReference>
<dbReference type="Gene3D" id="1.20.120.1370">
    <property type="entry name" value="Regulator of RNA polymerase sigma(70) subunit, domain 4"/>
    <property type="match status" value="1"/>
</dbReference>
<name>A0A250B0C9_9GAMM</name>
<accession>A0A250B0C9</accession>
<organism evidence="6 7">
    <name type="scientific">Gibbsiella quercinecans</name>
    <dbReference type="NCBI Taxonomy" id="929813"/>
    <lineage>
        <taxon>Bacteria</taxon>
        <taxon>Pseudomonadati</taxon>
        <taxon>Pseudomonadota</taxon>
        <taxon>Gammaproteobacteria</taxon>
        <taxon>Enterobacterales</taxon>
        <taxon>Yersiniaceae</taxon>
        <taxon>Gibbsiella</taxon>
    </lineage>
</organism>
<evidence type="ECO:0000313" key="6">
    <source>
        <dbReference type="EMBL" id="ATA19649.1"/>
    </source>
</evidence>
<evidence type="ECO:0000256" key="2">
    <source>
        <dbReference type="ARBA" id="ARBA00023015"/>
    </source>
</evidence>
<protein>
    <recommendedName>
        <fullName evidence="4">Regulator of sigma D</fullName>
    </recommendedName>
</protein>
<evidence type="ECO:0000256" key="1">
    <source>
        <dbReference type="ARBA" id="ARBA00022490"/>
    </source>
</evidence>
<dbReference type="InterPro" id="IPR023785">
    <property type="entry name" value="Sigma70_reg_Rsd"/>
</dbReference>
<dbReference type="AlphaFoldDB" id="A0A250B0C9"/>
<sequence>MLNRLESLTQNVGGNNDLVDQWLQARKQLLVAYYTLVGVKPNKGKHTPLNEKALENLCHNLLDYLSAGHFHIYDKIIQQVEGAASLESTQATRIYPKLQHNTEQIMAFHDRYSKAEMDDDLCLAFHQSLSDIGEMLEARFELEDQLIQLAVQAWQQNRQAANPADMLERPVQH</sequence>
<dbReference type="GO" id="GO:0006355">
    <property type="term" value="P:regulation of DNA-templated transcription"/>
    <property type="evidence" value="ECO:0007669"/>
    <property type="project" value="InterPro"/>
</dbReference>
<gene>
    <name evidence="4" type="primary">rsd</name>
    <name evidence="6" type="ORF">AWC35_10045</name>
</gene>
<dbReference type="Pfam" id="PF04353">
    <property type="entry name" value="Rsd_AlgQ"/>
    <property type="match status" value="1"/>
</dbReference>
<dbReference type="RefSeq" id="WP_095846257.1">
    <property type="nucleotide sequence ID" value="NZ_CP014136.1"/>
</dbReference>
<dbReference type="InterPro" id="IPR007448">
    <property type="entry name" value="Sigma70_reg_Rsd_AlgQ"/>
</dbReference>
<dbReference type="PIRSF" id="PIRSF016548">
    <property type="entry name" value="Rsd_AlgQ"/>
    <property type="match status" value="1"/>
</dbReference>
<keyword evidence="7" id="KW-1185">Reference proteome</keyword>
<dbReference type="GO" id="GO:0005737">
    <property type="term" value="C:cytoplasm"/>
    <property type="evidence" value="ECO:0007669"/>
    <property type="project" value="UniProtKB-SubCell"/>
</dbReference>
<dbReference type="NCBIfam" id="NF008723">
    <property type="entry name" value="PRK11718.1"/>
    <property type="match status" value="1"/>
</dbReference>
<dbReference type="KEGG" id="gqu:AWC35_10045"/>
<comment type="subunit">
    <text evidence="4">Interacts with RpoD.</text>
</comment>
<keyword evidence="3 4" id="KW-0804">Transcription</keyword>
<dbReference type="InterPro" id="IPR038309">
    <property type="entry name" value="Rsd/AlgQ_sf"/>
</dbReference>
<dbReference type="Proteomes" id="UP000217182">
    <property type="component" value="Chromosome"/>
</dbReference>
<reference evidence="6 7" key="1">
    <citation type="submission" date="2016-01" db="EMBL/GenBank/DDBJ databases">
        <authorList>
            <person name="Oliw E.H."/>
        </authorList>
    </citation>
    <scope>NUCLEOTIDE SEQUENCE [LARGE SCALE GENOMIC DNA]</scope>
    <source>
        <strain evidence="6 7">FRB97</strain>
    </source>
</reference>
<dbReference type="OrthoDB" id="5567237at2"/>
<evidence type="ECO:0000256" key="4">
    <source>
        <dbReference type="HAMAP-Rule" id="MF_01181"/>
    </source>
</evidence>
<evidence type="ECO:0000256" key="5">
    <source>
        <dbReference type="RuleBase" id="RU004409"/>
    </source>
</evidence>
<comment type="similarity">
    <text evidence="4 5">Belongs to the Rsd/AlgQ family.</text>
</comment>
<comment type="subcellular location">
    <subcellularLocation>
        <location evidence="4">Cytoplasm</location>
    </subcellularLocation>
</comment>
<proteinExistence type="inferred from homology"/>